<dbReference type="AlphaFoldDB" id="A0A134B5L7"/>
<name>A0A134B5L7_9PORP</name>
<dbReference type="EMBL" id="LSDK01000096">
    <property type="protein sequence ID" value="KXB75206.1"/>
    <property type="molecule type" value="Genomic_DNA"/>
</dbReference>
<keyword evidence="3" id="KW-1185">Reference proteome</keyword>
<gene>
    <name evidence="2" type="ORF">HMPREF3185_01510</name>
</gene>
<organism evidence="2 3">
    <name type="scientific">Porphyromonas somerae</name>
    <dbReference type="NCBI Taxonomy" id="322095"/>
    <lineage>
        <taxon>Bacteria</taxon>
        <taxon>Pseudomonadati</taxon>
        <taxon>Bacteroidota</taxon>
        <taxon>Bacteroidia</taxon>
        <taxon>Bacteroidales</taxon>
        <taxon>Porphyromonadaceae</taxon>
        <taxon>Porphyromonas</taxon>
    </lineage>
</organism>
<feature type="region of interest" description="Disordered" evidence="1">
    <location>
        <begin position="1"/>
        <end position="45"/>
    </location>
</feature>
<dbReference type="Proteomes" id="UP000070224">
    <property type="component" value="Unassembled WGS sequence"/>
</dbReference>
<reference evidence="3" key="1">
    <citation type="submission" date="2016-01" db="EMBL/GenBank/DDBJ databases">
        <authorList>
            <person name="Mitreva M."/>
            <person name="Pepin K.H."/>
            <person name="Mihindukulasuriya K.A."/>
            <person name="Fulton R."/>
            <person name="Fronick C."/>
            <person name="O'Laughlin M."/>
            <person name="Miner T."/>
            <person name="Herter B."/>
            <person name="Rosa B.A."/>
            <person name="Cordes M."/>
            <person name="Tomlinson C."/>
            <person name="Wollam A."/>
            <person name="Palsikar V.B."/>
            <person name="Mardis E.R."/>
            <person name="Wilson R.K."/>
        </authorList>
    </citation>
    <scope>NUCLEOTIDE SEQUENCE [LARGE SCALE GENOMIC DNA]</scope>
    <source>
        <strain evidence="3">KA00683</strain>
    </source>
</reference>
<dbReference type="PATRIC" id="fig|322095.3.peg.1487"/>
<dbReference type="STRING" id="322095.HMPREF3185_01510"/>
<proteinExistence type="predicted"/>
<evidence type="ECO:0000313" key="2">
    <source>
        <dbReference type="EMBL" id="KXB75206.1"/>
    </source>
</evidence>
<evidence type="ECO:0000313" key="3">
    <source>
        <dbReference type="Proteomes" id="UP000070224"/>
    </source>
</evidence>
<protein>
    <submittedName>
        <fullName evidence="2">Uncharacterized protein</fullName>
    </submittedName>
</protein>
<evidence type="ECO:0000256" key="1">
    <source>
        <dbReference type="SAM" id="MobiDB-lite"/>
    </source>
</evidence>
<accession>A0A134B5L7</accession>
<sequence length="45" mass="5161">MNRNGSEPHSLRLMQKHATGGSHRGTWVDNYDPSPIKTSPHERNY</sequence>
<comment type="caution">
    <text evidence="2">The sequence shown here is derived from an EMBL/GenBank/DDBJ whole genome shotgun (WGS) entry which is preliminary data.</text>
</comment>